<dbReference type="PROSITE" id="PS51186">
    <property type="entry name" value="GNAT"/>
    <property type="match status" value="1"/>
</dbReference>
<gene>
    <name evidence="5" type="primary">ydaF_1</name>
    <name evidence="5" type="ORF">OJAG_05090</name>
</gene>
<proteinExistence type="inferred from homology"/>
<accession>A0A161XJ56</accession>
<dbReference type="InterPro" id="IPR000182">
    <property type="entry name" value="GNAT_dom"/>
</dbReference>
<evidence type="ECO:0000313" key="5">
    <source>
        <dbReference type="EMBL" id="KZM36807.1"/>
    </source>
</evidence>
<evidence type="ECO:0000256" key="2">
    <source>
        <dbReference type="ARBA" id="ARBA00023315"/>
    </source>
</evidence>
<feature type="domain" description="N-acetyltransferase" evidence="4">
    <location>
        <begin position="2"/>
        <end position="165"/>
    </location>
</feature>
<sequence>MPTTRALHPDDASALADLLRTNRKFLAPFEPERPEEWFTLAGQHASVAAALAQERAGSVAARVVVTEDGRVVGWIIASGIVRGALRSCALGYWVDEAHNGRGLATAAVGEMVDHAFGPLGLHRVQAETLVHNAASQRVLERNGFTRYGLAPGYLQIAGRWQDHAMYQVLASDERPGR</sequence>
<evidence type="ECO:0000256" key="3">
    <source>
        <dbReference type="ARBA" id="ARBA00038502"/>
    </source>
</evidence>
<dbReference type="PANTHER" id="PTHR43792:SF8">
    <property type="entry name" value="[RIBOSOMAL PROTEIN US5]-ALANINE N-ACETYLTRANSFERASE"/>
    <property type="match status" value="1"/>
</dbReference>
<dbReference type="InterPro" id="IPR051531">
    <property type="entry name" value="N-acetyltransferase"/>
</dbReference>
<comment type="similarity">
    <text evidence="3">Belongs to the acetyltransferase family. RimJ subfamily.</text>
</comment>
<dbReference type="PATRIC" id="fig|43678.3.peg.544"/>
<organism evidence="5 6">
    <name type="scientific">Oerskovia enterophila</name>
    <dbReference type="NCBI Taxonomy" id="43678"/>
    <lineage>
        <taxon>Bacteria</taxon>
        <taxon>Bacillati</taxon>
        <taxon>Actinomycetota</taxon>
        <taxon>Actinomycetes</taxon>
        <taxon>Micrococcales</taxon>
        <taxon>Cellulomonadaceae</taxon>
        <taxon>Oerskovia</taxon>
    </lineage>
</organism>
<dbReference type="PANTHER" id="PTHR43792">
    <property type="entry name" value="GNAT FAMILY, PUTATIVE (AFU_ORTHOLOGUE AFUA_3G00765)-RELATED-RELATED"/>
    <property type="match status" value="1"/>
</dbReference>
<dbReference type="EC" id="2.3.1.-" evidence="5"/>
<dbReference type="Proteomes" id="UP000076447">
    <property type="component" value="Unassembled WGS sequence"/>
</dbReference>
<dbReference type="RefSeq" id="WP_068707004.1">
    <property type="nucleotide sequence ID" value="NZ_LRIE01000041.1"/>
</dbReference>
<dbReference type="SUPFAM" id="SSF55729">
    <property type="entry name" value="Acyl-CoA N-acyltransferases (Nat)"/>
    <property type="match status" value="1"/>
</dbReference>
<dbReference type="GO" id="GO:0005737">
    <property type="term" value="C:cytoplasm"/>
    <property type="evidence" value="ECO:0007669"/>
    <property type="project" value="TreeGrafter"/>
</dbReference>
<dbReference type="OrthoDB" id="5242221at2"/>
<dbReference type="InterPro" id="IPR016181">
    <property type="entry name" value="Acyl_CoA_acyltransferase"/>
</dbReference>
<name>A0A161XJ56_9CELL</name>
<reference evidence="5 6" key="1">
    <citation type="submission" date="2016-01" db="EMBL/GenBank/DDBJ databases">
        <title>Genome sequence of Oerskovia enterophila VJag, an agar and cellulose degrading bacterium.</title>
        <authorList>
            <person name="Poehlein A."/>
            <person name="Jag V."/>
            <person name="Bengelsdorf F."/>
            <person name="Duerre P."/>
            <person name="Daniel R."/>
        </authorList>
    </citation>
    <scope>NUCLEOTIDE SEQUENCE [LARGE SCALE GENOMIC DNA]</scope>
    <source>
        <strain evidence="5 6">VJag</strain>
    </source>
</reference>
<keyword evidence="1 5" id="KW-0808">Transferase</keyword>
<keyword evidence="2 5" id="KW-0012">Acyltransferase</keyword>
<dbReference type="Gene3D" id="3.40.630.30">
    <property type="match status" value="1"/>
</dbReference>
<dbReference type="Pfam" id="PF13302">
    <property type="entry name" value="Acetyltransf_3"/>
    <property type="match status" value="1"/>
</dbReference>
<evidence type="ECO:0000256" key="1">
    <source>
        <dbReference type="ARBA" id="ARBA00022679"/>
    </source>
</evidence>
<dbReference type="EMBL" id="LRIE01000041">
    <property type="protein sequence ID" value="KZM36807.1"/>
    <property type="molecule type" value="Genomic_DNA"/>
</dbReference>
<dbReference type="AlphaFoldDB" id="A0A161XJ56"/>
<evidence type="ECO:0000259" key="4">
    <source>
        <dbReference type="PROSITE" id="PS51186"/>
    </source>
</evidence>
<dbReference type="GO" id="GO:0008999">
    <property type="term" value="F:protein-N-terminal-alanine acetyltransferase activity"/>
    <property type="evidence" value="ECO:0007669"/>
    <property type="project" value="TreeGrafter"/>
</dbReference>
<comment type="caution">
    <text evidence="5">The sequence shown here is derived from an EMBL/GenBank/DDBJ whole genome shotgun (WGS) entry which is preliminary data.</text>
</comment>
<protein>
    <submittedName>
        <fullName evidence="5">Putative ribosomal N-acetyltransferase YdaF</fullName>
        <ecNumber evidence="5">2.3.1.-</ecNumber>
    </submittedName>
</protein>
<evidence type="ECO:0000313" key="6">
    <source>
        <dbReference type="Proteomes" id="UP000076447"/>
    </source>
</evidence>
<dbReference type="STRING" id="43678.OJAG_05090"/>